<evidence type="ECO:0000313" key="2">
    <source>
        <dbReference type="Proteomes" id="UP001197093"/>
    </source>
</evidence>
<proteinExistence type="predicted"/>
<sequence length="253" mass="28841">MTHDVGELIWVHYNPETATLVIEDQGFHTFGLFNGTEPRVEFLARRTAGLASDHDLLLISYAQAGELVPNYQVNRSIAALAKPLQVKTWRGPVVVIAVCQNPDARFCLVDDPTWRDIAATVKFFRGRPDNIGCPLLQEWRDIDPALQMTDVENRFISSAFAVGEAHRMAPIQVPARDRRQWLCCMPAHRLGLNWFLRSANSRSWKGMDYTENKDASWLKIPVHGTILVKQTDQVQIQPEHIALFNYYLDFTLP</sequence>
<gene>
    <name evidence="1" type="ORF">NEMBOFW57_006934</name>
</gene>
<protein>
    <submittedName>
        <fullName evidence="1">Uncharacterized protein</fullName>
    </submittedName>
</protein>
<organism evidence="1 2">
    <name type="scientific">Staphylotrichum longicolle</name>
    <dbReference type="NCBI Taxonomy" id="669026"/>
    <lineage>
        <taxon>Eukaryota</taxon>
        <taxon>Fungi</taxon>
        <taxon>Dikarya</taxon>
        <taxon>Ascomycota</taxon>
        <taxon>Pezizomycotina</taxon>
        <taxon>Sordariomycetes</taxon>
        <taxon>Sordariomycetidae</taxon>
        <taxon>Sordariales</taxon>
        <taxon>Chaetomiaceae</taxon>
        <taxon>Staphylotrichum</taxon>
    </lineage>
</organism>
<dbReference type="EMBL" id="JAHCVI010000003">
    <property type="protein sequence ID" value="KAG7287423.1"/>
    <property type="molecule type" value="Genomic_DNA"/>
</dbReference>
<accession>A0AAD4EY62</accession>
<evidence type="ECO:0000313" key="1">
    <source>
        <dbReference type="EMBL" id="KAG7287423.1"/>
    </source>
</evidence>
<dbReference type="Proteomes" id="UP001197093">
    <property type="component" value="Unassembled WGS sequence"/>
</dbReference>
<reference evidence="1" key="1">
    <citation type="submission" date="2023-02" db="EMBL/GenBank/DDBJ databases">
        <authorList>
            <person name="Palmer J.M."/>
        </authorList>
    </citation>
    <scope>NUCLEOTIDE SEQUENCE</scope>
    <source>
        <strain evidence="1">FW57</strain>
    </source>
</reference>
<comment type="caution">
    <text evidence="1">The sequence shown here is derived from an EMBL/GenBank/DDBJ whole genome shotgun (WGS) entry which is preliminary data.</text>
</comment>
<keyword evidence="2" id="KW-1185">Reference proteome</keyword>
<name>A0AAD4EY62_9PEZI</name>
<dbReference type="AlphaFoldDB" id="A0AAD4EY62"/>